<dbReference type="AlphaFoldDB" id="T1IXW9"/>
<dbReference type="PANTHER" id="PTHR14952">
    <property type="entry name" value="ROPPORIN-1-LIKE PROTEIN"/>
    <property type="match status" value="1"/>
</dbReference>
<reference evidence="6" key="2">
    <citation type="submission" date="2015-02" db="UniProtKB">
        <authorList>
            <consortium name="EnsemblMetazoa"/>
        </authorList>
    </citation>
    <scope>IDENTIFICATION</scope>
</reference>
<dbReference type="InterPro" id="IPR047844">
    <property type="entry name" value="ROP_DD"/>
</dbReference>
<organism evidence="6 7">
    <name type="scientific">Strigamia maritima</name>
    <name type="common">European centipede</name>
    <name type="synonym">Geophilus maritimus</name>
    <dbReference type="NCBI Taxonomy" id="126957"/>
    <lineage>
        <taxon>Eukaryota</taxon>
        <taxon>Metazoa</taxon>
        <taxon>Ecdysozoa</taxon>
        <taxon>Arthropoda</taxon>
        <taxon>Myriapoda</taxon>
        <taxon>Chilopoda</taxon>
        <taxon>Pleurostigmophora</taxon>
        <taxon>Geophilomorpha</taxon>
        <taxon>Linotaeniidae</taxon>
        <taxon>Strigamia</taxon>
    </lineage>
</organism>
<evidence type="ECO:0000256" key="3">
    <source>
        <dbReference type="ARBA" id="ARBA00023069"/>
    </source>
</evidence>
<dbReference type="CDD" id="cd23019">
    <property type="entry name" value="DD_ROP"/>
    <property type="match status" value="1"/>
</dbReference>
<dbReference type="EMBL" id="JH431663">
    <property type="status" value="NOT_ANNOTATED_CDS"/>
    <property type="molecule type" value="Genomic_DNA"/>
</dbReference>
<proteinExistence type="inferred from homology"/>
<dbReference type="HOGENOM" id="CLU_069829_1_0_1"/>
<protein>
    <recommendedName>
        <fullName evidence="8">Ropporin-1-like protein</fullName>
    </recommendedName>
</protein>
<evidence type="ECO:0000256" key="2">
    <source>
        <dbReference type="ARBA" id="ARBA00022846"/>
    </source>
</evidence>
<dbReference type="PhylomeDB" id="T1IXW9"/>
<dbReference type="PANTHER" id="PTHR14952:SF9">
    <property type="entry name" value="EF-HAND DOMAIN-CONTAINING PROTEIN"/>
    <property type="match status" value="1"/>
</dbReference>
<dbReference type="SUPFAM" id="SSF47391">
    <property type="entry name" value="Dimerization-anchoring domain of cAMP-dependent PK regulatory subunit"/>
    <property type="match status" value="1"/>
</dbReference>
<dbReference type="Gene3D" id="1.20.890.10">
    <property type="entry name" value="cAMP-dependent protein kinase regulatory subunit, dimerization-anchoring domain"/>
    <property type="match status" value="1"/>
</dbReference>
<keyword evidence="4" id="KW-0966">Cell projection</keyword>
<accession>T1IXW9</accession>
<evidence type="ECO:0000256" key="1">
    <source>
        <dbReference type="ARBA" id="ARBA00004230"/>
    </source>
</evidence>
<evidence type="ECO:0008006" key="8">
    <source>
        <dbReference type="Google" id="ProtNLM"/>
    </source>
</evidence>
<name>T1IXW9_STRMM</name>
<evidence type="ECO:0000313" key="6">
    <source>
        <dbReference type="EnsemblMetazoa" id="SMAR006064-PA"/>
    </source>
</evidence>
<evidence type="ECO:0000313" key="7">
    <source>
        <dbReference type="Proteomes" id="UP000014500"/>
    </source>
</evidence>
<keyword evidence="3" id="KW-0969">Cilium</keyword>
<dbReference type="eggNOG" id="ENOG502QTNR">
    <property type="taxonomic scope" value="Eukaryota"/>
</dbReference>
<dbReference type="GO" id="GO:0031514">
    <property type="term" value="C:motile cilium"/>
    <property type="evidence" value="ECO:0007669"/>
    <property type="project" value="UniProtKB-SubCell"/>
</dbReference>
<reference evidence="7" key="1">
    <citation type="submission" date="2011-05" db="EMBL/GenBank/DDBJ databases">
        <authorList>
            <person name="Richards S.R."/>
            <person name="Qu J."/>
            <person name="Jiang H."/>
            <person name="Jhangiani S.N."/>
            <person name="Agravi P."/>
            <person name="Goodspeed R."/>
            <person name="Gross S."/>
            <person name="Mandapat C."/>
            <person name="Jackson L."/>
            <person name="Mathew T."/>
            <person name="Pu L."/>
            <person name="Thornton R."/>
            <person name="Saada N."/>
            <person name="Wilczek-Boney K.B."/>
            <person name="Lee S."/>
            <person name="Kovar C."/>
            <person name="Wu Y."/>
            <person name="Scherer S.E."/>
            <person name="Worley K.C."/>
            <person name="Muzny D.M."/>
            <person name="Gibbs R."/>
        </authorList>
    </citation>
    <scope>NUCLEOTIDE SEQUENCE</scope>
    <source>
        <strain evidence="7">Brora</strain>
    </source>
</reference>
<comment type="similarity">
    <text evidence="5">Belongs to the ropporin family.</text>
</comment>
<sequence length="210" mass="23669">MPAPEGPMYSTQQINIPAELPDILKQFTKAAIRTQPKDLLVWYFRALANGEKPPVKERIELPEGKSGLTIGLLRILHRQLGDYKTVTLSNLSRRWDGLCLDATRLNDLITAGDFTREVDWTKFMALACDSIAKDLNDAMKIFCEVFTEDPAGGAASIPFPVFAEILHYLSKQDNRMSQEKLNSALEYLKIQSDKQDGMVTPRNLQSLQLQ</sequence>
<evidence type="ECO:0000256" key="4">
    <source>
        <dbReference type="ARBA" id="ARBA00023273"/>
    </source>
</evidence>
<keyword evidence="2" id="KW-0282">Flagellum</keyword>
<dbReference type="STRING" id="126957.T1IXW9"/>
<evidence type="ECO:0000256" key="5">
    <source>
        <dbReference type="ARBA" id="ARBA00035651"/>
    </source>
</evidence>
<keyword evidence="7" id="KW-1185">Reference proteome</keyword>
<dbReference type="EnsemblMetazoa" id="SMAR006064-RA">
    <property type="protein sequence ID" value="SMAR006064-PA"/>
    <property type="gene ID" value="SMAR006064"/>
</dbReference>
<dbReference type="OMA" id="QWSSAYF"/>
<comment type="subcellular location">
    <subcellularLocation>
        <location evidence="1">Cell projection</location>
        <location evidence="1">Cilium</location>
        <location evidence="1">Flagellum</location>
    </subcellularLocation>
</comment>
<dbReference type="Proteomes" id="UP000014500">
    <property type="component" value="Unassembled WGS sequence"/>
</dbReference>